<dbReference type="Proteomes" id="UP000823771">
    <property type="component" value="Unassembled WGS sequence"/>
</dbReference>
<name>A0A9D9ITW5_9BACT</name>
<reference evidence="3" key="1">
    <citation type="submission" date="2020-10" db="EMBL/GenBank/DDBJ databases">
        <authorList>
            <person name="Gilroy R."/>
        </authorList>
    </citation>
    <scope>NUCLEOTIDE SEQUENCE</scope>
    <source>
        <strain evidence="3">2478</strain>
    </source>
</reference>
<reference evidence="3" key="2">
    <citation type="journal article" date="2021" name="PeerJ">
        <title>Extensive microbial diversity within the chicken gut microbiome revealed by metagenomics and culture.</title>
        <authorList>
            <person name="Gilroy R."/>
            <person name="Ravi A."/>
            <person name="Getino M."/>
            <person name="Pursley I."/>
            <person name="Horton D.L."/>
            <person name="Alikhan N.F."/>
            <person name="Baker D."/>
            <person name="Gharbi K."/>
            <person name="Hall N."/>
            <person name="Watson M."/>
            <person name="Adriaenssens E.M."/>
            <person name="Foster-Nyarko E."/>
            <person name="Jarju S."/>
            <person name="Secka A."/>
            <person name="Antonio M."/>
            <person name="Oren A."/>
            <person name="Chaudhuri R.R."/>
            <person name="La Ragione R."/>
            <person name="Hildebrand F."/>
            <person name="Pallen M.J."/>
        </authorList>
    </citation>
    <scope>NUCLEOTIDE SEQUENCE</scope>
    <source>
        <strain evidence="3">2478</strain>
    </source>
</reference>
<dbReference type="SUPFAM" id="SSF111369">
    <property type="entry name" value="HlyD-like secretion proteins"/>
    <property type="match status" value="1"/>
</dbReference>
<dbReference type="Gene3D" id="2.40.420.20">
    <property type="match status" value="1"/>
</dbReference>
<dbReference type="NCBIfam" id="TIGR01730">
    <property type="entry name" value="RND_mfp"/>
    <property type="match status" value="1"/>
</dbReference>
<dbReference type="PROSITE" id="PS51257">
    <property type="entry name" value="PROKAR_LIPOPROTEIN"/>
    <property type="match status" value="1"/>
</dbReference>
<gene>
    <name evidence="3" type="ORF">IAB80_07895</name>
</gene>
<proteinExistence type="inferred from homology"/>
<dbReference type="Gene3D" id="1.10.287.470">
    <property type="entry name" value="Helix hairpin bin"/>
    <property type="match status" value="1"/>
</dbReference>
<evidence type="ECO:0000313" key="3">
    <source>
        <dbReference type="EMBL" id="MBO8478792.1"/>
    </source>
</evidence>
<comment type="similarity">
    <text evidence="1">Belongs to the membrane fusion protein (MFP) (TC 8.A.1) family.</text>
</comment>
<accession>A0A9D9ITW5</accession>
<feature type="domain" description="YknX-like C-terminal permuted SH3-like" evidence="2">
    <location>
        <begin position="274"/>
        <end position="340"/>
    </location>
</feature>
<dbReference type="GO" id="GO:1990281">
    <property type="term" value="C:efflux pump complex"/>
    <property type="evidence" value="ECO:0007669"/>
    <property type="project" value="TreeGrafter"/>
</dbReference>
<dbReference type="Gene3D" id="2.40.30.170">
    <property type="match status" value="1"/>
</dbReference>
<dbReference type="EMBL" id="JADILZ010000073">
    <property type="protein sequence ID" value="MBO8478792.1"/>
    <property type="molecule type" value="Genomic_DNA"/>
</dbReference>
<protein>
    <submittedName>
        <fullName evidence="3">Efflux RND transporter periplasmic adaptor subunit</fullName>
    </submittedName>
</protein>
<dbReference type="AlphaFoldDB" id="A0A9D9ITW5"/>
<evidence type="ECO:0000313" key="4">
    <source>
        <dbReference type="Proteomes" id="UP000823771"/>
    </source>
</evidence>
<comment type="caution">
    <text evidence="3">The sequence shown here is derived from an EMBL/GenBank/DDBJ whole genome shotgun (WGS) entry which is preliminary data.</text>
</comment>
<dbReference type="PANTHER" id="PTHR30469:SF20">
    <property type="entry name" value="EFFLUX RND TRANSPORTER PERIPLASMIC ADAPTOR SUBUNIT"/>
    <property type="match status" value="1"/>
</dbReference>
<dbReference type="Gene3D" id="2.40.50.100">
    <property type="match status" value="1"/>
</dbReference>
<dbReference type="InterPro" id="IPR058637">
    <property type="entry name" value="YknX-like_C"/>
</dbReference>
<sequence length="353" mass="36691">MERTTKAFCTLAGCALAMLAGCTRGQEGSSGREPVPVSVITLEEQAETGSLNYVGTVRASRTAVLSCSYPGTLASMPVSVGDIVGKGDTIAVIISQNVLSTKQMADATLAQAKDGYKRLSQVYDSGSVAEVKMVEVQAQLNKAEAAAEAAAKALEDCTVTAPFSGVIGEEFCEEGVETGAMEPLVRLMDISSVEIEFPVPENEIGSIGKRESFTVEVPALGGARFQAVVKTKGVSASPLSHSYSCTLSPSGQVEGLLPGMVCKVYRDSEGAGGIIVPASVVRTDGNGRYVWTVADGKVVKKYIVTGKFAGKGVAVEDGLEAGDRVIVEGSQKVSSGMKVDARELEGRTSSGER</sequence>
<evidence type="ECO:0000259" key="2">
    <source>
        <dbReference type="Pfam" id="PF25989"/>
    </source>
</evidence>
<dbReference type="Pfam" id="PF25989">
    <property type="entry name" value="YknX_C"/>
    <property type="match status" value="1"/>
</dbReference>
<dbReference type="GO" id="GO:0015562">
    <property type="term" value="F:efflux transmembrane transporter activity"/>
    <property type="evidence" value="ECO:0007669"/>
    <property type="project" value="TreeGrafter"/>
</dbReference>
<dbReference type="PANTHER" id="PTHR30469">
    <property type="entry name" value="MULTIDRUG RESISTANCE PROTEIN MDTA"/>
    <property type="match status" value="1"/>
</dbReference>
<dbReference type="InterPro" id="IPR006143">
    <property type="entry name" value="RND_pump_MFP"/>
</dbReference>
<evidence type="ECO:0000256" key="1">
    <source>
        <dbReference type="ARBA" id="ARBA00009477"/>
    </source>
</evidence>
<organism evidence="3 4">
    <name type="scientific">Candidatus Cryptobacteroides excrementipullorum</name>
    <dbReference type="NCBI Taxonomy" id="2840761"/>
    <lineage>
        <taxon>Bacteria</taxon>
        <taxon>Pseudomonadati</taxon>
        <taxon>Bacteroidota</taxon>
        <taxon>Bacteroidia</taxon>
        <taxon>Bacteroidales</taxon>
        <taxon>Candidatus Cryptobacteroides</taxon>
    </lineage>
</organism>